<evidence type="ECO:0000313" key="1">
    <source>
        <dbReference type="EMBL" id="SKB63476.1"/>
    </source>
</evidence>
<protein>
    <submittedName>
        <fullName evidence="1">Uncharacterized protein</fullName>
    </submittedName>
</protein>
<keyword evidence="2" id="KW-1185">Reference proteome</keyword>
<name>A0A1T5CVW9_9FLAO</name>
<dbReference type="EMBL" id="FUYZ01000001">
    <property type="protein sequence ID" value="SKB63476.1"/>
    <property type="molecule type" value="Genomic_DNA"/>
</dbReference>
<organism evidence="1 2">
    <name type="scientific">Soonwooa buanensis</name>
    <dbReference type="NCBI Taxonomy" id="619805"/>
    <lineage>
        <taxon>Bacteria</taxon>
        <taxon>Pseudomonadati</taxon>
        <taxon>Bacteroidota</taxon>
        <taxon>Flavobacteriia</taxon>
        <taxon>Flavobacteriales</taxon>
        <taxon>Weeksellaceae</taxon>
        <taxon>Chryseobacterium group</taxon>
        <taxon>Soonwooa</taxon>
    </lineage>
</organism>
<accession>A0A1T5CVW9</accession>
<dbReference type="Proteomes" id="UP000191112">
    <property type="component" value="Unassembled WGS sequence"/>
</dbReference>
<dbReference type="OrthoDB" id="1071314at2"/>
<evidence type="ECO:0000313" key="2">
    <source>
        <dbReference type="Proteomes" id="UP000191112"/>
    </source>
</evidence>
<proteinExistence type="predicted"/>
<dbReference type="RefSeq" id="WP_079665680.1">
    <property type="nucleotide sequence ID" value="NZ_FUYZ01000001.1"/>
</dbReference>
<dbReference type="STRING" id="619805.SAMN05660477_00390"/>
<sequence>MATTKKLMTLLSKQGLTNQRADIIANFTNGRTTSVRALHPFEIDKLCNFFEAEQKKIDRDLDKKRKRVIAVLFGIHEKLNKKVSMQYVKGIACKAAKVEDFNKIPSHRLDTLYAAFLKQEKDLDFSNRYVSGLINEAVCYN</sequence>
<reference evidence="1 2" key="1">
    <citation type="submission" date="2017-02" db="EMBL/GenBank/DDBJ databases">
        <authorList>
            <person name="Peterson S.W."/>
        </authorList>
    </citation>
    <scope>NUCLEOTIDE SEQUENCE [LARGE SCALE GENOMIC DNA]</scope>
    <source>
        <strain evidence="1 2">DSM 22323</strain>
    </source>
</reference>
<dbReference type="AlphaFoldDB" id="A0A1T5CVW9"/>
<gene>
    <name evidence="1" type="ORF">SAMN05660477_00390</name>
</gene>